<dbReference type="STRING" id="561176.SAMN04488561_3583"/>
<dbReference type="GO" id="GO:0016887">
    <property type="term" value="F:ATP hydrolysis activity"/>
    <property type="evidence" value="ECO:0007669"/>
    <property type="project" value="InterPro"/>
</dbReference>
<dbReference type="Proteomes" id="UP000181980">
    <property type="component" value="Unassembled WGS sequence"/>
</dbReference>
<keyword evidence="1" id="KW-0547">Nucleotide-binding</keyword>
<keyword evidence="5" id="KW-1185">Reference proteome</keyword>
<dbReference type="InterPro" id="IPR003439">
    <property type="entry name" value="ABC_transporter-like_ATP-bd"/>
</dbReference>
<evidence type="ECO:0000256" key="1">
    <source>
        <dbReference type="ARBA" id="ARBA00022741"/>
    </source>
</evidence>
<keyword evidence="2 4" id="KW-0067">ATP-binding</keyword>
<dbReference type="InterPro" id="IPR027417">
    <property type="entry name" value="P-loop_NTPase"/>
</dbReference>
<dbReference type="PANTHER" id="PTHR43158">
    <property type="entry name" value="SKFA PEPTIDE EXPORT ATP-BINDING PROTEIN SKFE"/>
    <property type="match status" value="1"/>
</dbReference>
<proteinExistence type="predicted"/>
<evidence type="ECO:0000259" key="3">
    <source>
        <dbReference type="PROSITE" id="PS50893"/>
    </source>
</evidence>
<dbReference type="RefSeq" id="WP_069114101.1">
    <property type="nucleotide sequence ID" value="NZ_FNUC01000003.1"/>
</dbReference>
<organism evidence="4 5">
    <name type="scientific">Jiangella alba</name>
    <dbReference type="NCBI Taxonomy" id="561176"/>
    <lineage>
        <taxon>Bacteria</taxon>
        <taxon>Bacillati</taxon>
        <taxon>Actinomycetota</taxon>
        <taxon>Actinomycetes</taxon>
        <taxon>Jiangellales</taxon>
        <taxon>Jiangellaceae</taxon>
        <taxon>Jiangella</taxon>
    </lineage>
</organism>
<evidence type="ECO:0000313" key="5">
    <source>
        <dbReference type="Proteomes" id="UP000181980"/>
    </source>
</evidence>
<gene>
    <name evidence="4" type="ORF">SAMN04488561_3583</name>
</gene>
<name>A0A1H5N2I8_9ACTN</name>
<dbReference type="PANTHER" id="PTHR43158:SF5">
    <property type="entry name" value="ABC TRANSPORTER, ATP-BINDING PROTEIN"/>
    <property type="match status" value="1"/>
</dbReference>
<dbReference type="CDD" id="cd03230">
    <property type="entry name" value="ABC_DR_subfamily_A"/>
    <property type="match status" value="1"/>
</dbReference>
<dbReference type="PROSITE" id="PS50893">
    <property type="entry name" value="ABC_TRANSPORTER_2"/>
    <property type="match status" value="1"/>
</dbReference>
<sequence length="292" mass="31952">MTFGIDIQNLTVRYPGVTAVDDLTLKLEGGKIYGLLGRNGSGKTTLLSLIAAFRRVTDGSILVDGRVPFENEELTQDICLVRESGDTVVEGESVKGVLRRGRRFRPRWDDDLAQRLIDLFQVPVNRGVTKLSRGQRSALGIAVGLASRAPLTMLDESYLGLDAPSRYAFYDVLLEDYMEHPRTIILSTHLIEEVARLFEQVVIIDRGRLVAHDDTETLRMRGAAVVGPAAAVDDFTTGMTVLGEQRLGGTKSVTVYGEIPADARTVATDWGLELSPVALQDLFVHLTKGDPA</sequence>
<dbReference type="AlphaFoldDB" id="A0A1H5N2I8"/>
<feature type="domain" description="ABC transporter" evidence="3">
    <location>
        <begin position="5"/>
        <end position="231"/>
    </location>
</feature>
<accession>A0A1H5N2I8</accession>
<protein>
    <submittedName>
        <fullName evidence="4">ABC-2 type transport system ATP-binding protein</fullName>
    </submittedName>
</protein>
<dbReference type="Gene3D" id="3.40.50.300">
    <property type="entry name" value="P-loop containing nucleotide triphosphate hydrolases"/>
    <property type="match status" value="1"/>
</dbReference>
<reference evidence="5" key="1">
    <citation type="submission" date="2016-10" db="EMBL/GenBank/DDBJ databases">
        <authorList>
            <person name="Varghese N."/>
            <person name="Submissions S."/>
        </authorList>
    </citation>
    <scope>NUCLEOTIDE SEQUENCE [LARGE SCALE GENOMIC DNA]</scope>
    <source>
        <strain evidence="5">DSM 45237</strain>
    </source>
</reference>
<dbReference type="SMART" id="SM00382">
    <property type="entry name" value="AAA"/>
    <property type="match status" value="1"/>
</dbReference>
<dbReference type="InterPro" id="IPR003593">
    <property type="entry name" value="AAA+_ATPase"/>
</dbReference>
<evidence type="ECO:0000313" key="4">
    <source>
        <dbReference type="EMBL" id="SEE94868.1"/>
    </source>
</evidence>
<dbReference type="Pfam" id="PF00005">
    <property type="entry name" value="ABC_tran"/>
    <property type="match status" value="1"/>
</dbReference>
<evidence type="ECO:0000256" key="2">
    <source>
        <dbReference type="ARBA" id="ARBA00022840"/>
    </source>
</evidence>
<dbReference type="OrthoDB" id="5296765at2"/>
<dbReference type="EMBL" id="FNUC01000003">
    <property type="protein sequence ID" value="SEE94868.1"/>
    <property type="molecule type" value="Genomic_DNA"/>
</dbReference>
<dbReference type="SUPFAM" id="SSF52540">
    <property type="entry name" value="P-loop containing nucleoside triphosphate hydrolases"/>
    <property type="match status" value="1"/>
</dbReference>
<dbReference type="GO" id="GO:0005524">
    <property type="term" value="F:ATP binding"/>
    <property type="evidence" value="ECO:0007669"/>
    <property type="project" value="UniProtKB-KW"/>
</dbReference>